<dbReference type="InterPro" id="IPR036875">
    <property type="entry name" value="Znf_CCHC_sf"/>
</dbReference>
<dbReference type="GO" id="GO:0003676">
    <property type="term" value="F:nucleic acid binding"/>
    <property type="evidence" value="ECO:0007669"/>
    <property type="project" value="InterPro"/>
</dbReference>
<protein>
    <submittedName>
        <fullName evidence="15">Cyclic nucleotide-gated cation channel 4</fullName>
    </submittedName>
</protein>
<dbReference type="SUPFAM" id="SSF57756">
    <property type="entry name" value="Retrovirus zinc finger-like domains"/>
    <property type="match status" value="1"/>
</dbReference>
<evidence type="ECO:0000256" key="8">
    <source>
        <dbReference type="ARBA" id="ARBA00023286"/>
    </source>
</evidence>
<keyword evidence="5 12" id="KW-1133">Transmembrane helix</keyword>
<dbReference type="InterPro" id="IPR018490">
    <property type="entry name" value="cNMP-bd_dom_sf"/>
</dbReference>
<feature type="region of interest" description="Disordered" evidence="11">
    <location>
        <begin position="671"/>
        <end position="692"/>
    </location>
</feature>
<evidence type="ECO:0000259" key="13">
    <source>
        <dbReference type="PROSITE" id="PS50042"/>
    </source>
</evidence>
<keyword evidence="10" id="KW-0862">Zinc</keyword>
<evidence type="ECO:0000256" key="3">
    <source>
        <dbReference type="ARBA" id="ARBA00022448"/>
    </source>
</evidence>
<keyword evidence="4 12" id="KW-0812">Transmembrane</keyword>
<dbReference type="PROSITE" id="PS50158">
    <property type="entry name" value="ZF_CCHC"/>
    <property type="match status" value="1"/>
</dbReference>
<dbReference type="GO" id="GO:0034220">
    <property type="term" value="P:monoatomic ion transmembrane transport"/>
    <property type="evidence" value="ECO:0007669"/>
    <property type="project" value="UniProtKB-KW"/>
</dbReference>
<proteinExistence type="inferred from homology"/>
<evidence type="ECO:0000313" key="15">
    <source>
        <dbReference type="EMBL" id="GFZ06621.1"/>
    </source>
</evidence>
<dbReference type="FunFam" id="2.60.120.10:FF:000063">
    <property type="entry name" value="cyclic nucleotide-gated ion channel 4"/>
    <property type="match status" value="1"/>
</dbReference>
<comment type="similarity">
    <text evidence="2">Belongs to the cyclic nucleotide-gated cation channel (TC 1.A.1.5) family.</text>
</comment>
<evidence type="ECO:0000256" key="1">
    <source>
        <dbReference type="ARBA" id="ARBA00004127"/>
    </source>
</evidence>
<dbReference type="Pfam" id="PF14223">
    <property type="entry name" value="Retrotran_gag_2"/>
    <property type="match status" value="1"/>
</dbReference>
<organism evidence="15 16">
    <name type="scientific">Actinidia rufa</name>
    <dbReference type="NCBI Taxonomy" id="165716"/>
    <lineage>
        <taxon>Eukaryota</taxon>
        <taxon>Viridiplantae</taxon>
        <taxon>Streptophyta</taxon>
        <taxon>Embryophyta</taxon>
        <taxon>Tracheophyta</taxon>
        <taxon>Spermatophyta</taxon>
        <taxon>Magnoliopsida</taxon>
        <taxon>eudicotyledons</taxon>
        <taxon>Gunneridae</taxon>
        <taxon>Pentapetalae</taxon>
        <taxon>asterids</taxon>
        <taxon>Ericales</taxon>
        <taxon>Actinidiaceae</taxon>
        <taxon>Actinidia</taxon>
    </lineage>
</organism>
<dbReference type="AlphaFoldDB" id="A0A7J0G763"/>
<dbReference type="SMART" id="SM00343">
    <property type="entry name" value="ZnF_C2HC"/>
    <property type="match status" value="1"/>
</dbReference>
<dbReference type="Pfam" id="PF00098">
    <property type="entry name" value="zf-CCHC"/>
    <property type="match status" value="1"/>
</dbReference>
<keyword evidence="9" id="KW-0407">Ion channel</keyword>
<keyword evidence="8" id="KW-1071">Ligand-gated ion channel</keyword>
<evidence type="ECO:0000256" key="2">
    <source>
        <dbReference type="ARBA" id="ARBA00010486"/>
    </source>
</evidence>
<dbReference type="SUPFAM" id="SSF81324">
    <property type="entry name" value="Voltage-gated potassium channels"/>
    <property type="match status" value="1"/>
</dbReference>
<dbReference type="Pfam" id="PF22936">
    <property type="entry name" value="Pol_BBD"/>
    <property type="match status" value="1"/>
</dbReference>
<reference evidence="15 16" key="1">
    <citation type="submission" date="2019-07" db="EMBL/GenBank/DDBJ databases">
        <title>De Novo Assembly of kiwifruit Actinidia rufa.</title>
        <authorList>
            <person name="Sugita-Konishi S."/>
            <person name="Sato K."/>
            <person name="Mori E."/>
            <person name="Abe Y."/>
            <person name="Kisaki G."/>
            <person name="Hamano K."/>
            <person name="Suezawa K."/>
            <person name="Otani M."/>
            <person name="Fukuda T."/>
            <person name="Manabe T."/>
            <person name="Gomi K."/>
            <person name="Tabuchi M."/>
            <person name="Akimitsu K."/>
            <person name="Kataoka I."/>
        </authorList>
    </citation>
    <scope>NUCLEOTIDE SEQUENCE [LARGE SCALE GENOMIC DNA]</scope>
    <source>
        <strain evidence="16">cv. Fuchu</strain>
    </source>
</reference>
<dbReference type="PROSITE" id="PS50042">
    <property type="entry name" value="CNMP_BINDING_3"/>
    <property type="match status" value="1"/>
</dbReference>
<dbReference type="Proteomes" id="UP000585474">
    <property type="component" value="Unassembled WGS sequence"/>
</dbReference>
<dbReference type="InterPro" id="IPR000595">
    <property type="entry name" value="cNMP-bd_dom"/>
</dbReference>
<evidence type="ECO:0000256" key="11">
    <source>
        <dbReference type="SAM" id="MobiDB-lite"/>
    </source>
</evidence>
<evidence type="ECO:0000313" key="16">
    <source>
        <dbReference type="Proteomes" id="UP000585474"/>
    </source>
</evidence>
<feature type="compositionally biased region" description="Polar residues" evidence="11">
    <location>
        <begin position="674"/>
        <end position="683"/>
    </location>
</feature>
<evidence type="ECO:0000259" key="14">
    <source>
        <dbReference type="PROSITE" id="PS50158"/>
    </source>
</evidence>
<dbReference type="PANTHER" id="PTHR45651:SF14">
    <property type="entry name" value="CYCLIC NUCLEOTIDE-GATED ION CHANNEL 4"/>
    <property type="match status" value="1"/>
</dbReference>
<feature type="transmembrane region" description="Helical" evidence="12">
    <location>
        <begin position="48"/>
        <end position="68"/>
    </location>
</feature>
<dbReference type="EMBL" id="BJWL01000018">
    <property type="protein sequence ID" value="GFZ06621.1"/>
    <property type="molecule type" value="Genomic_DNA"/>
</dbReference>
<dbReference type="InterPro" id="IPR001878">
    <property type="entry name" value="Znf_CCHC"/>
</dbReference>
<dbReference type="InterPro" id="IPR054722">
    <property type="entry name" value="PolX-like_BBD"/>
</dbReference>
<gene>
    <name evidence="15" type="ORF">Acr_18g0007910</name>
</gene>
<keyword evidence="16" id="KW-1185">Reference proteome</keyword>
<evidence type="ECO:0000256" key="7">
    <source>
        <dbReference type="ARBA" id="ARBA00023136"/>
    </source>
</evidence>
<sequence length="1064" mass="121432">MDVEDYEQEELESSEDCKTTYAKCGLRGWPLGRVLDPRATWVQEWNRVFLLVCATGLFVDPLFFYALSISDTCMCLFVDGWFAVTVTVLRCMTDALHVWNMWLQFKMNKLSYAVGGNEPSAVHNNKSARTVALRYLKAKKGFFFDLFVILPLPQLVLWVVIPALLEKGSTTAVMTVLLIMFLFQYLPKIYHSVCLLRRMQNLSGYIFGTVWWGIALNMIAYFVASHAVGACWYLSHLLWNHTSLVRDRTRLAWGDNKQVRSACLENDDNFDFGAYKWTVQLVSNESRLEKILFPIFWGLMTLRMEDILFCKDLHDPLENKGEKPVATKDEEWRKMNRKTIGLIRQCIGREVFHHVAQETSAYDLWIKLEEMYQAKTSRNKALLMRRLVNLKLQRETTVAEHTSEFQSLVNQLTSVDLEFDDEMQALLLLSSLPESWETLVVSLSNSAPNGKLTTNQSESQALVLEGSRERGRGQGRGYHRGTGKGWWKSQARGRTVRCFYCGQEGHIKRDCPKYKAQVQSSNTAAIVVMADEDEIDVLLAALDDGKTDWVLDSGSAYHLCRDREVFSTYAVCEGRIWMANNTASRVVGRGSVRFRMADGRSVTLTEVRHVPNLRKNLISIGMLDSKGCSFEASGGILRVSKENKEMLWGKKTGGLYRLEGNVQIGGATVRHGSSGISKENGQGKQPLHRGTQSKRRVAVFSPVVRIREERWSHDNSQSDVLCGAPQWGVWCAPVGGAGTSVWRCIHFCGKWSSPLMRLGISDAVLQFYGGARSEVVRKDNLKTSDYPPIRIMISTFGNLESTTDWLEVVFIIIVLTTGLLLVTMLIGNIKVFLHATTSKKQAMQLKMRNIEWWMRRRHLPMPFRQRVRNYERQRWAAMRGVDECEMIRNLPEGLRRDIKYHLCLDLVRQVPLFQHMDNLVLENICDRVKSLIFTKGETITREGDPVQRMLFIVRGHLQSSQILRDGVKSCCMLGPGNFSGDELLSWCLRRPFVERLPPSSSTLITLETTEAFGLEAEDVKYVTQHFRYTFVIEKVKRSARYYSPGWRRGQLWLSSLRGGGISTG</sequence>
<feature type="transmembrane region" description="Helical" evidence="12">
    <location>
        <begin position="171"/>
        <end position="190"/>
    </location>
</feature>
<dbReference type="FunFam" id="1.10.287.630:FF:000003">
    <property type="entry name" value="Cyclic nucleotide-gated ion channel 1"/>
    <property type="match status" value="1"/>
</dbReference>
<keyword evidence="3" id="KW-0813">Transport</keyword>
<comment type="subcellular location">
    <subcellularLocation>
        <location evidence="1">Endomembrane system</location>
        <topology evidence="1">Multi-pass membrane protein</topology>
    </subcellularLocation>
</comment>
<feature type="transmembrane region" description="Helical" evidence="12">
    <location>
        <begin position="202"/>
        <end position="224"/>
    </location>
</feature>
<dbReference type="Pfam" id="PF00027">
    <property type="entry name" value="cNMP_binding"/>
    <property type="match status" value="1"/>
</dbReference>
<evidence type="ECO:0000256" key="4">
    <source>
        <dbReference type="ARBA" id="ARBA00022692"/>
    </source>
</evidence>
<feature type="domain" description="CCHC-type" evidence="14">
    <location>
        <begin position="497"/>
        <end position="513"/>
    </location>
</feature>
<dbReference type="OrthoDB" id="513620at2759"/>
<name>A0A7J0G763_9ERIC</name>
<dbReference type="Gene3D" id="1.10.287.630">
    <property type="entry name" value="Helix hairpin bin"/>
    <property type="match status" value="1"/>
</dbReference>
<dbReference type="CDD" id="cd00038">
    <property type="entry name" value="CAP_ED"/>
    <property type="match status" value="1"/>
</dbReference>
<dbReference type="PANTHER" id="PTHR45651">
    <property type="entry name" value="CYCLIC NUCLEOTIDE-GATED ION CHANNEL 15-RELATED-RELATED"/>
    <property type="match status" value="1"/>
</dbReference>
<dbReference type="Gene3D" id="4.10.60.10">
    <property type="entry name" value="Zinc finger, CCHC-type"/>
    <property type="match status" value="1"/>
</dbReference>
<comment type="caution">
    <text evidence="15">The sequence shown here is derived from an EMBL/GenBank/DDBJ whole genome shotgun (WGS) entry which is preliminary data.</text>
</comment>
<keyword evidence="7 12" id="KW-0472">Membrane</keyword>
<keyword evidence="10" id="KW-0863">Zinc-finger</keyword>
<feature type="transmembrane region" description="Helical" evidence="12">
    <location>
        <begin position="142"/>
        <end position="165"/>
    </location>
</feature>
<feature type="transmembrane region" description="Helical" evidence="12">
    <location>
        <begin position="80"/>
        <end position="99"/>
    </location>
</feature>
<evidence type="ECO:0000256" key="6">
    <source>
        <dbReference type="ARBA" id="ARBA00023065"/>
    </source>
</evidence>
<evidence type="ECO:0000256" key="12">
    <source>
        <dbReference type="SAM" id="Phobius"/>
    </source>
</evidence>
<dbReference type="SUPFAM" id="SSF51206">
    <property type="entry name" value="cAMP-binding domain-like"/>
    <property type="match status" value="1"/>
</dbReference>
<evidence type="ECO:0000256" key="9">
    <source>
        <dbReference type="ARBA" id="ARBA00023303"/>
    </source>
</evidence>
<dbReference type="GO" id="GO:0012505">
    <property type="term" value="C:endomembrane system"/>
    <property type="evidence" value="ECO:0007669"/>
    <property type="project" value="UniProtKB-SubCell"/>
</dbReference>
<dbReference type="Gene3D" id="2.60.120.10">
    <property type="entry name" value="Jelly Rolls"/>
    <property type="match status" value="1"/>
</dbReference>
<keyword evidence="6" id="KW-0406">Ion transport</keyword>
<dbReference type="GO" id="GO:0008270">
    <property type="term" value="F:zinc ion binding"/>
    <property type="evidence" value="ECO:0007669"/>
    <property type="project" value="UniProtKB-KW"/>
</dbReference>
<evidence type="ECO:0000256" key="10">
    <source>
        <dbReference type="PROSITE-ProRule" id="PRU00047"/>
    </source>
</evidence>
<keyword evidence="10" id="KW-0479">Metal-binding</keyword>
<feature type="domain" description="Cyclic nucleotide-binding" evidence="13">
    <location>
        <begin position="912"/>
        <end position="1022"/>
    </location>
</feature>
<accession>A0A7J0G763</accession>
<feature type="transmembrane region" description="Helical" evidence="12">
    <location>
        <begin position="808"/>
        <end position="833"/>
    </location>
</feature>
<evidence type="ECO:0000256" key="5">
    <source>
        <dbReference type="ARBA" id="ARBA00022989"/>
    </source>
</evidence>
<dbReference type="InterPro" id="IPR014710">
    <property type="entry name" value="RmlC-like_jellyroll"/>
</dbReference>